<accession>A0A016UT58</accession>
<comment type="caution">
    <text evidence="3">The sequence shown here is derived from an EMBL/GenBank/DDBJ whole genome shotgun (WGS) entry which is preliminary data.</text>
</comment>
<gene>
    <name evidence="3" type="primary">Acey_s0029.g1999</name>
    <name evidence="3" type="ORF">Y032_0029g1999</name>
</gene>
<evidence type="ECO:0000313" key="4">
    <source>
        <dbReference type="Proteomes" id="UP000024635"/>
    </source>
</evidence>
<name>A0A016UT58_9BILA</name>
<feature type="transmembrane region" description="Helical" evidence="1">
    <location>
        <begin position="199"/>
        <end position="217"/>
    </location>
</feature>
<reference evidence="4" key="1">
    <citation type="journal article" date="2015" name="Nat. Genet.">
        <title>The genome and transcriptome of the zoonotic hookworm Ancylostoma ceylanicum identify infection-specific gene families.</title>
        <authorList>
            <person name="Schwarz E.M."/>
            <person name="Hu Y."/>
            <person name="Antoshechkin I."/>
            <person name="Miller M.M."/>
            <person name="Sternberg P.W."/>
            <person name="Aroian R.V."/>
        </authorList>
    </citation>
    <scope>NUCLEOTIDE SEQUENCE</scope>
    <source>
        <strain evidence="4">HY135</strain>
    </source>
</reference>
<sequence>MRYHIYPRESQWCVLAVSSLLNLLVAEAVMPDFVRITPENSFILSIRLHSVTIIAELVIVVERIRVSSNDTSFCAATFVRRQLKLHVHCQAMQIASGVITGAAAMPSCAASLGSGVSSPVCCSYDAATPSSFTAPRPAMEKQHRSSAASATEYVRAAAAADHVLEYSVSTAPSLSPSDALQVAHDQLRKVNFLERFCRLFYYFIVNMFPLIILRRGAVDARVEVE</sequence>
<evidence type="ECO:0000313" key="3">
    <source>
        <dbReference type="EMBL" id="EYC17997.1"/>
    </source>
</evidence>
<dbReference type="Proteomes" id="UP000024635">
    <property type="component" value="Unassembled WGS sequence"/>
</dbReference>
<keyword evidence="1" id="KW-0472">Membrane</keyword>
<feature type="signal peptide" evidence="2">
    <location>
        <begin position="1"/>
        <end position="28"/>
    </location>
</feature>
<organism evidence="3 4">
    <name type="scientific">Ancylostoma ceylanicum</name>
    <dbReference type="NCBI Taxonomy" id="53326"/>
    <lineage>
        <taxon>Eukaryota</taxon>
        <taxon>Metazoa</taxon>
        <taxon>Ecdysozoa</taxon>
        <taxon>Nematoda</taxon>
        <taxon>Chromadorea</taxon>
        <taxon>Rhabditida</taxon>
        <taxon>Rhabditina</taxon>
        <taxon>Rhabditomorpha</taxon>
        <taxon>Strongyloidea</taxon>
        <taxon>Ancylostomatidae</taxon>
        <taxon>Ancylostomatinae</taxon>
        <taxon>Ancylostoma</taxon>
    </lineage>
</organism>
<proteinExistence type="predicted"/>
<keyword evidence="1" id="KW-1133">Transmembrane helix</keyword>
<keyword evidence="1" id="KW-0812">Transmembrane</keyword>
<protein>
    <submittedName>
        <fullName evidence="3">Uncharacterized protein</fullName>
    </submittedName>
</protein>
<dbReference type="EMBL" id="JARK01001365">
    <property type="protein sequence ID" value="EYC17997.1"/>
    <property type="molecule type" value="Genomic_DNA"/>
</dbReference>
<evidence type="ECO:0000256" key="2">
    <source>
        <dbReference type="SAM" id="SignalP"/>
    </source>
</evidence>
<dbReference type="AlphaFoldDB" id="A0A016UT58"/>
<feature type="chain" id="PRO_5001489728" evidence="2">
    <location>
        <begin position="29"/>
        <end position="225"/>
    </location>
</feature>
<keyword evidence="4" id="KW-1185">Reference proteome</keyword>
<keyword evidence="2" id="KW-0732">Signal</keyword>
<evidence type="ECO:0000256" key="1">
    <source>
        <dbReference type="SAM" id="Phobius"/>
    </source>
</evidence>